<dbReference type="Proteomes" id="UP000184076">
    <property type="component" value="Unassembled WGS sequence"/>
</dbReference>
<reference evidence="2" key="1">
    <citation type="submission" date="2016-11" db="EMBL/GenBank/DDBJ databases">
        <authorList>
            <person name="Varghese N."/>
            <person name="Submissions S."/>
        </authorList>
    </citation>
    <scope>NUCLEOTIDE SEQUENCE [LARGE SCALE GENOMIC DNA]</scope>
    <source>
        <strain evidence="2">DSM 9756</strain>
    </source>
</reference>
<evidence type="ECO:0000313" key="1">
    <source>
        <dbReference type="EMBL" id="SHF66395.1"/>
    </source>
</evidence>
<evidence type="ECO:0000313" key="2">
    <source>
        <dbReference type="Proteomes" id="UP000184076"/>
    </source>
</evidence>
<name>A0A1M5DHM8_9BACT</name>
<dbReference type="AlphaFoldDB" id="A0A1M5DHM8"/>
<organism evidence="1 2">
    <name type="scientific">Desulfacinum infernum DSM 9756</name>
    <dbReference type="NCBI Taxonomy" id="1121391"/>
    <lineage>
        <taxon>Bacteria</taxon>
        <taxon>Pseudomonadati</taxon>
        <taxon>Thermodesulfobacteriota</taxon>
        <taxon>Syntrophobacteria</taxon>
        <taxon>Syntrophobacterales</taxon>
        <taxon>Syntrophobacteraceae</taxon>
        <taxon>Desulfacinum</taxon>
    </lineage>
</organism>
<gene>
    <name evidence="1" type="ORF">SAMN02745206_02441</name>
</gene>
<dbReference type="PANTHER" id="PTHR34374">
    <property type="entry name" value="LARGE RIBOSOMAL RNA SUBUNIT ACCUMULATION PROTEIN YCED HOMOLOG 1, CHLOROPLASTIC"/>
    <property type="match status" value="1"/>
</dbReference>
<proteinExistence type="predicted"/>
<dbReference type="EMBL" id="FQVB01000023">
    <property type="protein sequence ID" value="SHF66395.1"/>
    <property type="molecule type" value="Genomic_DNA"/>
</dbReference>
<keyword evidence="2" id="KW-1185">Reference proteome</keyword>
<accession>A0A1M5DHM8</accession>
<evidence type="ECO:0008006" key="3">
    <source>
        <dbReference type="Google" id="ProtNLM"/>
    </source>
</evidence>
<dbReference type="InterPro" id="IPR003772">
    <property type="entry name" value="YceD"/>
</dbReference>
<protein>
    <recommendedName>
        <fullName evidence="3">DUF177 domain-containing protein</fullName>
    </recommendedName>
</protein>
<dbReference type="RefSeq" id="WP_073039856.1">
    <property type="nucleotide sequence ID" value="NZ_FQVB01000023.1"/>
</dbReference>
<dbReference type="OrthoDB" id="9790372at2"/>
<dbReference type="Pfam" id="PF02620">
    <property type="entry name" value="YceD"/>
    <property type="match status" value="1"/>
</dbReference>
<dbReference type="PANTHER" id="PTHR34374:SF1">
    <property type="entry name" value="LARGE RIBOSOMAL RNA SUBUNIT ACCUMULATION PROTEIN YCED HOMOLOG 1, CHLOROPLASTIC"/>
    <property type="match status" value="1"/>
</dbReference>
<dbReference type="STRING" id="1121391.SAMN02745206_02441"/>
<sequence>MKLRVDEIPEAGRFLHLHWTQERLEKMLPPNDPSGLHLRRPLNVDLEIQRRADHLEVTGTIAGMVCLLCDRCLEDYDWQLRRSVRILLFREDAGPSDEEVELDPEEMEYEFFDGEILEIDRMIAEEIFLELPFRSLCFEECKGLCPGCGANLNTESCACTRRDAGSPFARLATLDLKGSS</sequence>